<proteinExistence type="predicted"/>
<evidence type="ECO:0000259" key="1">
    <source>
        <dbReference type="Pfam" id="PF07992"/>
    </source>
</evidence>
<organism evidence="2 3">
    <name type="scientific">Sulfuriferula multivorans</name>
    <dbReference type="NCBI Taxonomy" id="1559896"/>
    <lineage>
        <taxon>Bacteria</taxon>
        <taxon>Pseudomonadati</taxon>
        <taxon>Pseudomonadota</taxon>
        <taxon>Betaproteobacteria</taxon>
        <taxon>Nitrosomonadales</taxon>
        <taxon>Sulfuricellaceae</taxon>
        <taxon>Sulfuriferula</taxon>
    </lineage>
</organism>
<protein>
    <submittedName>
        <fullName evidence="2">Gutamate synthase [NADPH] small chain</fullName>
    </submittedName>
</protein>
<evidence type="ECO:0000313" key="3">
    <source>
        <dbReference type="Proteomes" id="UP000286806"/>
    </source>
</evidence>
<dbReference type="PRINTS" id="PR00368">
    <property type="entry name" value="FADPNR"/>
</dbReference>
<dbReference type="GO" id="GO:0051536">
    <property type="term" value="F:iron-sulfur cluster binding"/>
    <property type="evidence" value="ECO:0007669"/>
    <property type="project" value="InterPro"/>
</dbReference>
<accession>A0A401JCE1</accession>
<dbReference type="AlphaFoldDB" id="A0A401JCE1"/>
<dbReference type="InterPro" id="IPR023753">
    <property type="entry name" value="FAD/NAD-binding_dom"/>
</dbReference>
<comment type="caution">
    <text evidence="2">The sequence shown here is derived from an EMBL/GenBank/DDBJ whole genome shotgun (WGS) entry which is preliminary data.</text>
</comment>
<dbReference type="InterPro" id="IPR009051">
    <property type="entry name" value="Helical_ferredxn"/>
</dbReference>
<feature type="domain" description="FAD/NAD(P)-binding" evidence="1">
    <location>
        <begin position="376"/>
        <end position="586"/>
    </location>
</feature>
<sequence>MKSFELKLPGFKYADIYEAERLPVLDELFLGFMTQRDSQLAAQFLAYRNGAETSAVAESGLLIDAGRCLEDFLVDAFGVEAARNGLRRQQLLDEPVHVFKEKFIKPRVRRKRAVTRSFEMLDDLLEQKLDTQDTTDRELAVARLWVSAAESGADDTLSLLEEWAYAAYNTPEGKANVAGWVSFKLPQKIEYMKLVPTAPVENDAAGRVGGLPERQRRRDGFGLTDPRFNLRETMDHVHYCVYCHDHEGDFCSRGFPDKENGGFRTNSLGVELTGCPLEERISEAHTLKLDAYTLAALAVIMIDNPLVPATGNRICNDCMKGCIYQKQDPVDIPQIETRILTDVLNWPWGFEIYYLLTRWNPLNRDRPYALPHHGTRILCVGAGPAGFNLSHHLLQSGFGVVAIDGLKIEPLDETWTGAGGQVPAPIEHVSDLNEPLDERVMSGFGGVAEYGITVRWDKNFLKLVYLTLARNRHFRVYGGVRFGGTMTIDDAWTLGFEHIALATGAGKPTVIQIKNNLAHGIRQASDFLMALQLTGASKKDSLANLQVRLPALVVGGGLSAIDTATEVQAYYVLQVEKMLERFEKLTLASRWGATLNKVEQEIFEEYLAHGRLIRAERRRATVANETPNFAPLLQAWGGVTVVYRRGMNESPAYLHNHEEIEKALQEGIFYAQGLDPAEAVLDEAGHVQGMMFRRLVEDPQGAWVDSGEQIELPARSVFVAAGSSPNTVYNREHPGEFEMDGKYFATHKQLTGETSLRRAASTGNCKSADIGFLTSYQKGEHRISIYGDNHPQFQGSVVKAMASGKQGAREITTLFAQRLQAPVDAATQAAWQGFVENLDSWLCPVVTQVERLGGNVMSVTVRARQAAQNWQPGQIYRLQNFHARAENLQGTVLQMEGMAIDGIDVDKQSGEIKLLVNEVGASSRIAAQLTPGEPVILMGPTGTGLPMPENQTVTVMGGHSAVTSTIDGSTAWHAAGNQIIFIGHFRNGQQAQAVQAVMEILSDQAIWILDEGPALHCKRSQDSCFTHGVDDYISACLETEGSYSNWLGHTDTLLLSDNPATMERMSGALRTTLRHLLKPQLKALVAVNSPMQCMMKEVCAQCLCQHHDPETKLPAGIVFSCFNQHQPLFAVDFVNLKARQGQNSVQEKVSNLWLSYLLDEKNRNAHECARVPVAEEAAQQRMEQRE</sequence>
<dbReference type="Gene3D" id="2.40.30.10">
    <property type="entry name" value="Translation factors"/>
    <property type="match status" value="1"/>
</dbReference>
<dbReference type="Gene3D" id="3.50.50.60">
    <property type="entry name" value="FAD/NAD(P)-binding domain"/>
    <property type="match status" value="1"/>
</dbReference>
<dbReference type="GO" id="GO:0016491">
    <property type="term" value="F:oxidoreductase activity"/>
    <property type="evidence" value="ECO:0007669"/>
    <property type="project" value="InterPro"/>
</dbReference>
<dbReference type="SUPFAM" id="SSF63380">
    <property type="entry name" value="Riboflavin synthase domain-like"/>
    <property type="match status" value="1"/>
</dbReference>
<gene>
    <name evidence="2" type="ORF">SFMTTN_1074</name>
</gene>
<dbReference type="EMBL" id="BGOW01000008">
    <property type="protein sequence ID" value="GBL45267.1"/>
    <property type="molecule type" value="Genomic_DNA"/>
</dbReference>
<name>A0A401JCE1_9PROT</name>
<dbReference type="OrthoDB" id="9803192at2"/>
<dbReference type="Proteomes" id="UP000286806">
    <property type="component" value="Unassembled WGS sequence"/>
</dbReference>
<keyword evidence="3" id="KW-1185">Reference proteome</keyword>
<dbReference type="Pfam" id="PF07992">
    <property type="entry name" value="Pyr_redox_2"/>
    <property type="match status" value="1"/>
</dbReference>
<evidence type="ECO:0000313" key="2">
    <source>
        <dbReference type="EMBL" id="GBL45267.1"/>
    </source>
</evidence>
<dbReference type="SUPFAM" id="SSF51971">
    <property type="entry name" value="Nucleotide-binding domain"/>
    <property type="match status" value="1"/>
</dbReference>
<dbReference type="Gene3D" id="1.10.1060.10">
    <property type="entry name" value="Alpha-helical ferredoxin"/>
    <property type="match status" value="1"/>
</dbReference>
<dbReference type="InterPro" id="IPR017938">
    <property type="entry name" value="Riboflavin_synthase-like_b-brl"/>
</dbReference>
<dbReference type="InterPro" id="IPR036188">
    <property type="entry name" value="FAD/NAD-bd_sf"/>
</dbReference>
<dbReference type="RefSeq" id="WP_124704097.1">
    <property type="nucleotide sequence ID" value="NZ_BGOW01000008.1"/>
</dbReference>
<reference evidence="2 3" key="1">
    <citation type="journal article" date="2019" name="Front. Microbiol.">
        <title>Genomes of Neutrophilic Sulfur-Oxidizing Chemolithoautotrophs Representing 9 Proteobacterial Species From 8 Genera.</title>
        <authorList>
            <person name="Watanabe T."/>
            <person name="Kojima H."/>
            <person name="Umezawa K."/>
            <person name="Hori C."/>
            <person name="Takasuka T.E."/>
            <person name="Kato Y."/>
            <person name="Fukui M."/>
        </authorList>
    </citation>
    <scope>NUCLEOTIDE SEQUENCE [LARGE SCALE GENOMIC DNA]</scope>
    <source>
        <strain evidence="2 3">TTN</strain>
    </source>
</reference>